<feature type="domain" description="CRAL-TRIO" evidence="1">
    <location>
        <begin position="101"/>
        <end position="213"/>
    </location>
</feature>
<dbReference type="KEGG" id="dci:103512896"/>
<dbReference type="SUPFAM" id="SSF52087">
    <property type="entry name" value="CRAL/TRIO domain"/>
    <property type="match status" value="2"/>
</dbReference>
<sequence length="238" mass="28084">MILDLADFTFLQQMKLVNPRSAWIMINFLQDSFPMRLREIHIINTPFFFDALFACFSPFLKEKFRKRIKVHGKSLSSLFSCVEPKYIPQDWGGMGPSYNNKAIKQTFIEYRGVIMILDLADFTFLQQMKLVNPRSAWIMINFLQDSFPMRLREIHIINTPFFFDALFACFSPFLKEKFRKRIKVHGKSLSSLFSCVEPKYIPQDWGGMGPSYNNKAMFTAIVQYEDKIREWRNYGITT</sequence>
<dbReference type="GO" id="GO:0016020">
    <property type="term" value="C:membrane"/>
    <property type="evidence" value="ECO:0007669"/>
    <property type="project" value="TreeGrafter"/>
</dbReference>
<dbReference type="RefSeq" id="XP_026682035.1">
    <property type="nucleotide sequence ID" value="XM_026826234.1"/>
</dbReference>
<dbReference type="Gene3D" id="3.40.525.10">
    <property type="entry name" value="CRAL-TRIO lipid binding domain"/>
    <property type="match status" value="2"/>
</dbReference>
<dbReference type="Pfam" id="PF00650">
    <property type="entry name" value="CRAL_TRIO"/>
    <property type="match status" value="2"/>
</dbReference>
<dbReference type="PaxDb" id="121845-A0A3Q0J5P0"/>
<dbReference type="STRING" id="121845.A0A3Q0J5P0"/>
<keyword evidence="2" id="KW-1185">Reference proteome</keyword>
<reference evidence="3" key="1">
    <citation type="submission" date="2025-08" db="UniProtKB">
        <authorList>
            <consortium name="RefSeq"/>
        </authorList>
    </citation>
    <scope>IDENTIFICATION</scope>
</reference>
<name>A0A3Q0J5P0_DIACI</name>
<feature type="domain" description="CRAL-TRIO" evidence="1">
    <location>
        <begin position="1"/>
        <end position="99"/>
    </location>
</feature>
<dbReference type="SMART" id="SM00516">
    <property type="entry name" value="SEC14"/>
    <property type="match status" value="1"/>
</dbReference>
<dbReference type="PANTHER" id="PTHR10174:SF130">
    <property type="entry name" value="ALPHA-TOCOPHEROL TRANSFER PROTEIN-LIKE"/>
    <property type="match status" value="1"/>
</dbReference>
<protein>
    <submittedName>
        <fullName evidence="3">Clavesin-2-like</fullName>
    </submittedName>
</protein>
<evidence type="ECO:0000313" key="3">
    <source>
        <dbReference type="RefSeq" id="XP_026682035.1"/>
    </source>
</evidence>
<dbReference type="GO" id="GO:1902936">
    <property type="term" value="F:phosphatidylinositol bisphosphate binding"/>
    <property type="evidence" value="ECO:0007669"/>
    <property type="project" value="TreeGrafter"/>
</dbReference>
<evidence type="ECO:0000313" key="2">
    <source>
        <dbReference type="Proteomes" id="UP000079169"/>
    </source>
</evidence>
<proteinExistence type="predicted"/>
<organism evidence="2 3">
    <name type="scientific">Diaphorina citri</name>
    <name type="common">Asian citrus psyllid</name>
    <dbReference type="NCBI Taxonomy" id="121845"/>
    <lineage>
        <taxon>Eukaryota</taxon>
        <taxon>Metazoa</taxon>
        <taxon>Ecdysozoa</taxon>
        <taxon>Arthropoda</taxon>
        <taxon>Hexapoda</taxon>
        <taxon>Insecta</taxon>
        <taxon>Pterygota</taxon>
        <taxon>Neoptera</taxon>
        <taxon>Paraneoptera</taxon>
        <taxon>Hemiptera</taxon>
        <taxon>Sternorrhyncha</taxon>
        <taxon>Psylloidea</taxon>
        <taxon>Psyllidae</taxon>
        <taxon>Diaphorininae</taxon>
        <taxon>Diaphorina</taxon>
    </lineage>
</organism>
<gene>
    <name evidence="3" type="primary">LOC103512896</name>
</gene>
<dbReference type="InterPro" id="IPR001251">
    <property type="entry name" value="CRAL-TRIO_dom"/>
</dbReference>
<accession>A0A3Q0J5P0</accession>
<evidence type="ECO:0000259" key="1">
    <source>
        <dbReference type="PROSITE" id="PS50191"/>
    </source>
</evidence>
<dbReference type="PRINTS" id="PR00180">
    <property type="entry name" value="CRETINALDHBP"/>
</dbReference>
<dbReference type="PROSITE" id="PS50191">
    <property type="entry name" value="CRAL_TRIO"/>
    <property type="match status" value="2"/>
</dbReference>
<dbReference type="GeneID" id="103512896"/>
<dbReference type="InterPro" id="IPR036865">
    <property type="entry name" value="CRAL-TRIO_dom_sf"/>
</dbReference>
<dbReference type="AlphaFoldDB" id="A0A3Q0J5P0"/>
<dbReference type="CDD" id="cd00170">
    <property type="entry name" value="SEC14"/>
    <property type="match status" value="2"/>
</dbReference>
<dbReference type="Proteomes" id="UP000079169">
    <property type="component" value="Unplaced"/>
</dbReference>
<dbReference type="PANTHER" id="PTHR10174">
    <property type="entry name" value="ALPHA-TOCOPHEROL TRANSFER PROTEIN-RELATED"/>
    <property type="match status" value="1"/>
</dbReference>